<evidence type="ECO:0000256" key="3">
    <source>
        <dbReference type="ARBA" id="ARBA00021755"/>
    </source>
</evidence>
<comment type="caution">
    <text evidence="8">The sequence shown here is derived from an EMBL/GenBank/DDBJ whole genome shotgun (WGS) entry which is preliminary data.</text>
</comment>
<comment type="function">
    <text evidence="6">Catalytic component of the signal peptidase complex (SPC) which catalyzes the cleavage of N-terminal signal sequences from nascent proteins as they are translocated into the lumen of the endoplasmic reticulum. Specifically cleaves N-terminal signal peptides that contain a hydrophobic alpha-helix (h-region) shorter than 18-20 amino acids.</text>
</comment>
<gene>
    <name evidence="8" type="primary">SEC11C</name>
    <name evidence="8" type="ORF">BGZ96_012592</name>
</gene>
<dbReference type="EMBL" id="JAAAIM010000963">
    <property type="protein sequence ID" value="KAG0283036.1"/>
    <property type="molecule type" value="Genomic_DNA"/>
</dbReference>
<evidence type="ECO:0000313" key="8">
    <source>
        <dbReference type="EMBL" id="KAG0283036.1"/>
    </source>
</evidence>
<name>A0ABQ7JQM6_9FUNG</name>
<dbReference type="PANTHER" id="PTHR10806">
    <property type="entry name" value="SIGNAL PEPTIDASE COMPLEX CATALYTIC SUBUNIT SEC11"/>
    <property type="match status" value="1"/>
</dbReference>
<evidence type="ECO:0000256" key="6">
    <source>
        <dbReference type="ARBA" id="ARBA00045533"/>
    </source>
</evidence>
<feature type="non-terminal residue" evidence="8">
    <location>
        <position position="1"/>
    </location>
</feature>
<proteinExistence type="predicted"/>
<comment type="subcellular location">
    <subcellularLocation>
        <location evidence="1">Endoplasmic reticulum membrane</location>
        <topology evidence="1">Single-pass type II membrane protein</topology>
    </subcellularLocation>
</comment>
<accession>A0ABQ7JQM6</accession>
<evidence type="ECO:0000313" key="9">
    <source>
        <dbReference type="Proteomes" id="UP001194696"/>
    </source>
</evidence>
<evidence type="ECO:0000256" key="7">
    <source>
        <dbReference type="SAM" id="Phobius"/>
    </source>
</evidence>
<dbReference type="PROSITE" id="PS00761">
    <property type="entry name" value="SPASE_I_3"/>
    <property type="match status" value="1"/>
</dbReference>
<keyword evidence="9" id="KW-1185">Reference proteome</keyword>
<feature type="transmembrane region" description="Helical" evidence="7">
    <location>
        <begin position="86"/>
        <end position="102"/>
    </location>
</feature>
<evidence type="ECO:0000256" key="4">
    <source>
        <dbReference type="ARBA" id="ARBA00022824"/>
    </source>
</evidence>
<keyword evidence="7" id="KW-1133">Transmembrane helix</keyword>
<keyword evidence="5" id="KW-0735">Signal-anchor</keyword>
<sequence length="103" mass="11958">ICVFKIPGREIPIVHRIIDRHDSPETGKQQLLTKGDNNIPNDRGLYQELYINKDKMWIEPKEIVGRVQGFLPYLGMFTIYMTDYPLLKYALLSGVGLVVFLYE</sequence>
<dbReference type="Proteomes" id="UP001194696">
    <property type="component" value="Unassembled WGS sequence"/>
</dbReference>
<dbReference type="InterPro" id="IPR019758">
    <property type="entry name" value="Pept_S26A_signal_pept_1_CS"/>
</dbReference>
<dbReference type="InterPro" id="IPR001733">
    <property type="entry name" value="Peptidase_S26B"/>
</dbReference>
<dbReference type="PANTHER" id="PTHR10806:SF6">
    <property type="entry name" value="SIGNAL PEPTIDASE COMPLEX CATALYTIC SUBUNIT SEC11"/>
    <property type="match status" value="1"/>
</dbReference>
<reference evidence="8 9" key="1">
    <citation type="journal article" date="2020" name="Fungal Divers.">
        <title>Resolving the Mortierellaceae phylogeny through synthesis of multi-gene phylogenetics and phylogenomics.</title>
        <authorList>
            <person name="Vandepol N."/>
            <person name="Liber J."/>
            <person name="Desiro A."/>
            <person name="Na H."/>
            <person name="Kennedy M."/>
            <person name="Barry K."/>
            <person name="Grigoriev I.V."/>
            <person name="Miller A.N."/>
            <person name="O'Donnell K."/>
            <person name="Stajich J.E."/>
            <person name="Bonito G."/>
        </authorList>
    </citation>
    <scope>NUCLEOTIDE SEQUENCE [LARGE SCALE GENOMIC DNA]</scope>
    <source>
        <strain evidence="8 9">AD045</strain>
    </source>
</reference>
<evidence type="ECO:0000256" key="5">
    <source>
        <dbReference type="ARBA" id="ARBA00022968"/>
    </source>
</evidence>
<keyword evidence="7" id="KW-0472">Membrane</keyword>
<organism evidence="8 9">
    <name type="scientific">Linnemannia gamsii</name>
    <dbReference type="NCBI Taxonomy" id="64522"/>
    <lineage>
        <taxon>Eukaryota</taxon>
        <taxon>Fungi</taxon>
        <taxon>Fungi incertae sedis</taxon>
        <taxon>Mucoromycota</taxon>
        <taxon>Mortierellomycotina</taxon>
        <taxon>Mortierellomycetes</taxon>
        <taxon>Mortierellales</taxon>
        <taxon>Mortierellaceae</taxon>
        <taxon>Linnemannia</taxon>
    </lineage>
</organism>
<evidence type="ECO:0000256" key="1">
    <source>
        <dbReference type="ARBA" id="ARBA00004648"/>
    </source>
</evidence>
<keyword evidence="7" id="KW-0812">Transmembrane</keyword>
<evidence type="ECO:0000256" key="2">
    <source>
        <dbReference type="ARBA" id="ARBA00019685"/>
    </source>
</evidence>
<protein>
    <recommendedName>
        <fullName evidence="2">Signal peptidase complex catalytic subunit SEC11</fullName>
    </recommendedName>
    <alternativeName>
        <fullName evidence="3">Signal peptidase complex catalytic subunit sec11</fullName>
    </alternativeName>
</protein>
<keyword evidence="4" id="KW-0256">Endoplasmic reticulum</keyword>